<feature type="transmembrane region" description="Helical" evidence="15">
    <location>
        <begin position="151"/>
        <end position="169"/>
    </location>
</feature>
<feature type="region of interest" description="Disordered" evidence="14">
    <location>
        <begin position="1"/>
        <end position="21"/>
    </location>
</feature>
<feature type="transmembrane region" description="Helical" evidence="15">
    <location>
        <begin position="92"/>
        <end position="110"/>
    </location>
</feature>
<evidence type="ECO:0000256" key="5">
    <source>
        <dbReference type="ARBA" id="ARBA00022692"/>
    </source>
</evidence>
<dbReference type="GO" id="GO:0016020">
    <property type="term" value="C:membrane"/>
    <property type="evidence" value="ECO:0007669"/>
    <property type="project" value="UniProtKB-SubCell"/>
</dbReference>
<dbReference type="EC" id="3.1.1.-" evidence="13"/>
<evidence type="ECO:0000259" key="16">
    <source>
        <dbReference type="PROSITE" id="PS50850"/>
    </source>
</evidence>
<dbReference type="FunFam" id="1.20.1250.20:FF:000722">
    <property type="entry name" value="MFS general substrate transporter"/>
    <property type="match status" value="1"/>
</dbReference>
<dbReference type="InterPro" id="IPR036259">
    <property type="entry name" value="MFS_trans_sf"/>
</dbReference>
<dbReference type="Gene3D" id="1.20.1250.20">
    <property type="entry name" value="MFS general substrate transporter like domains"/>
    <property type="match status" value="2"/>
</dbReference>
<feature type="transmembrane region" description="Helical" evidence="15">
    <location>
        <begin position="214"/>
        <end position="236"/>
    </location>
</feature>
<comment type="subcellular location">
    <subcellularLocation>
        <location evidence="1">Membrane</location>
        <topology evidence="1">Multi-pass membrane protein</topology>
    </subcellularLocation>
</comment>
<feature type="compositionally biased region" description="Basic and acidic residues" evidence="14">
    <location>
        <begin position="1"/>
        <end position="18"/>
    </location>
</feature>
<keyword evidence="12" id="KW-1015">Disulfide bond</keyword>
<gene>
    <name evidence="17" type="ORF">QBC33DRAFT_576570</name>
</gene>
<keyword evidence="7" id="KW-0732">Signal</keyword>
<keyword evidence="6" id="KW-0479">Metal-binding</keyword>
<dbReference type="SUPFAM" id="SSF53474">
    <property type="entry name" value="alpha/beta-Hydrolases"/>
    <property type="match status" value="1"/>
</dbReference>
<evidence type="ECO:0000256" key="4">
    <source>
        <dbReference type="ARBA" id="ARBA00022487"/>
    </source>
</evidence>
<comment type="similarity">
    <text evidence="2 13">Belongs to the tannase family.</text>
</comment>
<feature type="transmembrane region" description="Helical" evidence="15">
    <location>
        <begin position="400"/>
        <end position="423"/>
    </location>
</feature>
<keyword evidence="3" id="KW-0813">Transport</keyword>
<feature type="domain" description="Major facilitator superfamily (MFS) profile" evidence="16">
    <location>
        <begin position="49"/>
        <end position="468"/>
    </location>
</feature>
<evidence type="ECO:0000256" key="7">
    <source>
        <dbReference type="ARBA" id="ARBA00022729"/>
    </source>
</evidence>
<evidence type="ECO:0000256" key="2">
    <source>
        <dbReference type="ARBA" id="ARBA00006249"/>
    </source>
</evidence>
<evidence type="ECO:0000256" key="6">
    <source>
        <dbReference type="ARBA" id="ARBA00022723"/>
    </source>
</evidence>
<dbReference type="InterPro" id="IPR020846">
    <property type="entry name" value="MFS_dom"/>
</dbReference>
<evidence type="ECO:0000313" key="17">
    <source>
        <dbReference type="EMBL" id="KAK1770157.1"/>
    </source>
</evidence>
<evidence type="ECO:0000256" key="10">
    <source>
        <dbReference type="ARBA" id="ARBA00022989"/>
    </source>
</evidence>
<dbReference type="Pfam" id="PF07690">
    <property type="entry name" value="MFS_1"/>
    <property type="match status" value="1"/>
</dbReference>
<organism evidence="17 18">
    <name type="scientific">Phialemonium atrogriseum</name>
    <dbReference type="NCBI Taxonomy" id="1093897"/>
    <lineage>
        <taxon>Eukaryota</taxon>
        <taxon>Fungi</taxon>
        <taxon>Dikarya</taxon>
        <taxon>Ascomycota</taxon>
        <taxon>Pezizomycotina</taxon>
        <taxon>Sordariomycetes</taxon>
        <taxon>Sordariomycetidae</taxon>
        <taxon>Cephalothecales</taxon>
        <taxon>Cephalothecaceae</taxon>
        <taxon>Phialemonium</taxon>
    </lineage>
</organism>
<dbReference type="SUPFAM" id="SSF103473">
    <property type="entry name" value="MFS general substrate transporter"/>
    <property type="match status" value="1"/>
</dbReference>
<dbReference type="RefSeq" id="XP_060286370.1">
    <property type="nucleotide sequence ID" value="XM_060430918.1"/>
</dbReference>
<reference evidence="17" key="1">
    <citation type="submission" date="2023-06" db="EMBL/GenBank/DDBJ databases">
        <title>Genome-scale phylogeny and comparative genomics of the fungal order Sordariales.</title>
        <authorList>
            <consortium name="Lawrence Berkeley National Laboratory"/>
            <person name="Hensen N."/>
            <person name="Bonometti L."/>
            <person name="Westerberg I."/>
            <person name="Brannstrom I.O."/>
            <person name="Guillou S."/>
            <person name="Cros-Aarteil S."/>
            <person name="Calhoun S."/>
            <person name="Haridas S."/>
            <person name="Kuo A."/>
            <person name="Mondo S."/>
            <person name="Pangilinan J."/>
            <person name="Riley R."/>
            <person name="Labutti K."/>
            <person name="Andreopoulos B."/>
            <person name="Lipzen A."/>
            <person name="Chen C."/>
            <person name="Yanf M."/>
            <person name="Daum C."/>
            <person name="Ng V."/>
            <person name="Clum A."/>
            <person name="Steindorff A."/>
            <person name="Ohm R."/>
            <person name="Martin F."/>
            <person name="Silar P."/>
            <person name="Natvig D."/>
            <person name="Lalanne C."/>
            <person name="Gautier V."/>
            <person name="Ament-Velasquez S.L."/>
            <person name="Kruys A."/>
            <person name="Hutchinson M.I."/>
            <person name="Powell A.J."/>
            <person name="Barry K."/>
            <person name="Miller A.N."/>
            <person name="Grigoriev I.V."/>
            <person name="Debuchy R."/>
            <person name="Gladieux P."/>
            <person name="Thoren M.H."/>
            <person name="Johannesson H."/>
        </authorList>
    </citation>
    <scope>NUCLEOTIDE SEQUENCE</scope>
    <source>
        <strain evidence="17">8032-3</strain>
    </source>
</reference>
<evidence type="ECO:0000256" key="3">
    <source>
        <dbReference type="ARBA" id="ARBA00022448"/>
    </source>
</evidence>
<keyword evidence="10 15" id="KW-1133">Transmembrane helix</keyword>
<evidence type="ECO:0000256" key="9">
    <source>
        <dbReference type="ARBA" id="ARBA00022837"/>
    </source>
</evidence>
<dbReference type="PANTHER" id="PTHR43791">
    <property type="entry name" value="PERMEASE-RELATED"/>
    <property type="match status" value="1"/>
</dbReference>
<keyword evidence="4" id="KW-0719">Serine esterase</keyword>
<dbReference type="InterPro" id="IPR011701">
    <property type="entry name" value="MFS"/>
</dbReference>
<evidence type="ECO:0000256" key="15">
    <source>
        <dbReference type="SAM" id="Phobius"/>
    </source>
</evidence>
<dbReference type="AlphaFoldDB" id="A0AAJ0FJP6"/>
<keyword evidence="9" id="KW-0106">Calcium</keyword>
<feature type="transmembrane region" description="Helical" evidence="15">
    <location>
        <begin position="443"/>
        <end position="463"/>
    </location>
</feature>
<evidence type="ECO:0000256" key="14">
    <source>
        <dbReference type="SAM" id="MobiDB-lite"/>
    </source>
</evidence>
<keyword evidence="5 15" id="KW-0812">Transmembrane</keyword>
<dbReference type="Pfam" id="PF07519">
    <property type="entry name" value="Tannase"/>
    <property type="match status" value="2"/>
</dbReference>
<comment type="caution">
    <text evidence="17">The sequence shown here is derived from an EMBL/GenBank/DDBJ whole genome shotgun (WGS) entry which is preliminary data.</text>
</comment>
<sequence>MASDSIHEIDQEKAEQLGKVEGTNNELTPTISFTEADEKRLKWKQDRTIIPLSAAIYFLCYLDRSNIGNARILNMATGNDMQTETHSTQDQFNVALMIFLIAYALFEVPSNILLKKLRPSRWLAFLMFSWGATTIGLGGVSSPAAITGVRFLLGVCEAGLFPGLVYYLTFWYKSDERSIRVALILASATLAGAFGGAIAYGIGHMNQVGGLSAWRWLFIIEGAPSCLSAVFVWFVLPDYPEEWLQGRDREIALYRLRVEGSKSGHSSMTWRDARATLVDWRLYGHYLIYFGVSVPFSSLSLFTPSITSGLGYKDLTAQLMTVPPYAVAYVVQILVSWSADHFNARGYHSAALAFIGALGFVVSAALPPTDYASRYGCLIMASAGAFSCIPPMLGWLTSNVYSTASVGLAIALNVSFGAGIGQIPGVWIYKAEEKLTGYPTGHWTNAAMLFVVAAGSLLMRFFYGWKNKKLILESGGQELSYSAPLLPWRSENPPPPTTTAKPPNPNASPPRSRRYGEGAANIAYPTNPTALPELCAVTVRVASSPSSSYRFGLFLPTSGGWNSKFLAVGNGGFAGGINWLDMGSGPRYGFATVSTDTGHISTPGDLTWALQDPESQTDWGWRAMHGTVQLGKRLTEAYYGERIAYSYYSGCSTGGRQGLKEVQISPDSFDGVLVGAPAWYTSHLNTWVTWLAKNNLPFDNPKHIPYTLFPAIGDEVVRQCDTADGVADGIVSAPELCKFDFSRIQCGRAGVSRSKCLTAAQIATAKTIYGDYRAGNGTWLYAGMSLGSEDQWRILLGGDEPSPFGLAYERFFLFGDPGWDWHNYNDSVVDVAARRDPGGCTAADYGAVADFRDRGGKLIMYHGAADGLLPARGSTYYYEQTAEVLGDNSSSSNGGGGGGGAEDDFLRYFVVPGMQHCWGSAVDAPWSFGTALQAGAMGTSQWSVPGFRDEDHDALLALQAWVERGRAVDRLIATTWRSSMNPASGVLRQRPVCPYPRKAVYDGEGDVDDADSWACGS</sequence>
<feature type="transmembrane region" description="Helical" evidence="15">
    <location>
        <begin position="286"/>
        <end position="303"/>
    </location>
</feature>
<accession>A0AAJ0FJP6</accession>
<feature type="transmembrane region" description="Helical" evidence="15">
    <location>
        <begin position="347"/>
        <end position="366"/>
    </location>
</feature>
<name>A0AAJ0FJP6_9PEZI</name>
<dbReference type="GO" id="GO:0030600">
    <property type="term" value="F:feruloyl esterase activity"/>
    <property type="evidence" value="ECO:0007669"/>
    <property type="project" value="UniProtKB-ARBA"/>
</dbReference>
<feature type="transmembrane region" description="Helical" evidence="15">
    <location>
        <begin position="372"/>
        <end position="393"/>
    </location>
</feature>
<dbReference type="InterPro" id="IPR029058">
    <property type="entry name" value="AB_hydrolase_fold"/>
</dbReference>
<keyword evidence="11 15" id="KW-0472">Membrane</keyword>
<feature type="compositionally biased region" description="Pro residues" evidence="14">
    <location>
        <begin position="492"/>
        <end position="508"/>
    </location>
</feature>
<dbReference type="FunFam" id="1.20.1250.20:FF:000013">
    <property type="entry name" value="MFS general substrate transporter"/>
    <property type="match status" value="1"/>
</dbReference>
<dbReference type="PROSITE" id="PS50850">
    <property type="entry name" value="MFS"/>
    <property type="match status" value="1"/>
</dbReference>
<evidence type="ECO:0000256" key="12">
    <source>
        <dbReference type="ARBA" id="ARBA00023157"/>
    </source>
</evidence>
<dbReference type="Proteomes" id="UP001244011">
    <property type="component" value="Unassembled WGS sequence"/>
</dbReference>
<evidence type="ECO:0000256" key="1">
    <source>
        <dbReference type="ARBA" id="ARBA00004141"/>
    </source>
</evidence>
<proteinExistence type="inferred from homology"/>
<dbReference type="GeneID" id="85314105"/>
<feature type="transmembrane region" description="Helical" evidence="15">
    <location>
        <begin position="122"/>
        <end position="145"/>
    </location>
</feature>
<keyword evidence="8 13" id="KW-0378">Hydrolase</keyword>
<feature type="region of interest" description="Disordered" evidence="14">
    <location>
        <begin position="486"/>
        <end position="516"/>
    </location>
</feature>
<evidence type="ECO:0000313" key="18">
    <source>
        <dbReference type="Proteomes" id="UP001244011"/>
    </source>
</evidence>
<feature type="transmembrane region" description="Helical" evidence="15">
    <location>
        <begin position="181"/>
        <end position="202"/>
    </location>
</feature>
<evidence type="ECO:0000256" key="8">
    <source>
        <dbReference type="ARBA" id="ARBA00022801"/>
    </source>
</evidence>
<protein>
    <recommendedName>
        <fullName evidence="13">Carboxylic ester hydrolase</fullName>
        <ecNumber evidence="13">3.1.1.-</ecNumber>
    </recommendedName>
</protein>
<evidence type="ECO:0000256" key="11">
    <source>
        <dbReference type="ARBA" id="ARBA00023136"/>
    </source>
</evidence>
<keyword evidence="18" id="KW-1185">Reference proteome</keyword>
<evidence type="ECO:0000256" key="13">
    <source>
        <dbReference type="RuleBase" id="RU361238"/>
    </source>
</evidence>
<dbReference type="InterPro" id="IPR011118">
    <property type="entry name" value="Tannase/feruloyl_esterase"/>
</dbReference>
<dbReference type="EMBL" id="MU839001">
    <property type="protein sequence ID" value="KAK1770157.1"/>
    <property type="molecule type" value="Genomic_DNA"/>
</dbReference>
<dbReference type="GO" id="GO:0046872">
    <property type="term" value="F:metal ion binding"/>
    <property type="evidence" value="ECO:0007669"/>
    <property type="project" value="UniProtKB-KW"/>
</dbReference>
<dbReference type="GO" id="GO:0022857">
    <property type="term" value="F:transmembrane transporter activity"/>
    <property type="evidence" value="ECO:0007669"/>
    <property type="project" value="InterPro"/>
</dbReference>
<dbReference type="PANTHER" id="PTHR43791:SF49">
    <property type="entry name" value="TRANSPORTER, PUTATIVE (AFU_ORTHOLOGUE AFUA_4G04250)-RELATED"/>
    <property type="match status" value="1"/>
</dbReference>